<dbReference type="PROSITE" id="PS50303">
    <property type="entry name" value="PUM_HD"/>
    <property type="match status" value="1"/>
</dbReference>
<evidence type="ECO:0000313" key="9">
    <source>
        <dbReference type="Proteomes" id="UP000818029"/>
    </source>
</evidence>
<evidence type="ECO:0000256" key="2">
    <source>
        <dbReference type="ARBA" id="ARBA00022490"/>
    </source>
</evidence>
<evidence type="ECO:0000256" key="6">
    <source>
        <dbReference type="PROSITE-ProRule" id="PRU00317"/>
    </source>
</evidence>
<feature type="repeat" description="Pumilio" evidence="6">
    <location>
        <begin position="421"/>
        <end position="457"/>
    </location>
</feature>
<keyword evidence="4" id="KW-0810">Translation regulation</keyword>
<keyword evidence="2" id="KW-0963">Cytoplasm</keyword>
<dbReference type="PaxDb" id="3635-A0A1U8NHW3"/>
<evidence type="ECO:0000256" key="4">
    <source>
        <dbReference type="ARBA" id="ARBA00022845"/>
    </source>
</evidence>
<dbReference type="InterPro" id="IPR033133">
    <property type="entry name" value="PUM-HD"/>
</dbReference>
<keyword evidence="3" id="KW-0677">Repeat</keyword>
<feature type="repeat" description="Pumilio" evidence="6">
    <location>
        <begin position="385"/>
        <end position="420"/>
    </location>
</feature>
<dbReference type="InterPro" id="IPR001313">
    <property type="entry name" value="Pumilio_RNA-bd_rpt"/>
</dbReference>
<evidence type="ECO:0000256" key="3">
    <source>
        <dbReference type="ARBA" id="ARBA00022737"/>
    </source>
</evidence>
<organism evidence="9 10">
    <name type="scientific">Gossypium hirsutum</name>
    <name type="common">Upland cotton</name>
    <name type="synonym">Gossypium mexicanum</name>
    <dbReference type="NCBI Taxonomy" id="3635"/>
    <lineage>
        <taxon>Eukaryota</taxon>
        <taxon>Viridiplantae</taxon>
        <taxon>Streptophyta</taxon>
        <taxon>Embryophyta</taxon>
        <taxon>Tracheophyta</taxon>
        <taxon>Spermatophyta</taxon>
        <taxon>Magnoliopsida</taxon>
        <taxon>eudicotyledons</taxon>
        <taxon>Gunneridae</taxon>
        <taxon>Pentapetalae</taxon>
        <taxon>rosids</taxon>
        <taxon>malvids</taxon>
        <taxon>Malvales</taxon>
        <taxon>Malvaceae</taxon>
        <taxon>Malvoideae</taxon>
        <taxon>Gossypium</taxon>
    </lineage>
</organism>
<dbReference type="PANTHER" id="PTHR12537">
    <property type="entry name" value="RNA BINDING PROTEIN PUMILIO-RELATED"/>
    <property type="match status" value="1"/>
</dbReference>
<dbReference type="SMR" id="A0A1U8NHW3"/>
<proteinExistence type="predicted"/>
<dbReference type="GO" id="GO:0003729">
    <property type="term" value="F:mRNA binding"/>
    <property type="evidence" value="ECO:0000318"/>
    <property type="project" value="GO_Central"/>
</dbReference>
<feature type="repeat" description="Pumilio" evidence="6">
    <location>
        <begin position="274"/>
        <end position="312"/>
    </location>
</feature>
<evidence type="ECO:0000256" key="5">
    <source>
        <dbReference type="ARBA" id="ARBA00022884"/>
    </source>
</evidence>
<dbReference type="PROSITE" id="PS50302">
    <property type="entry name" value="PUM"/>
    <property type="match status" value="4"/>
</dbReference>
<dbReference type="CDD" id="cd07920">
    <property type="entry name" value="Pumilio"/>
    <property type="match status" value="1"/>
</dbReference>
<dbReference type="Proteomes" id="UP000818029">
    <property type="component" value="Chromosome A04"/>
</dbReference>
<feature type="domain" description="PUM-HD" evidence="8">
    <location>
        <begin position="177"/>
        <end position="524"/>
    </location>
</feature>
<dbReference type="SUPFAM" id="SSF48371">
    <property type="entry name" value="ARM repeat"/>
    <property type="match status" value="1"/>
</dbReference>
<evidence type="ECO:0000259" key="8">
    <source>
        <dbReference type="PROSITE" id="PS50303"/>
    </source>
</evidence>
<dbReference type="GO" id="GO:0006417">
    <property type="term" value="P:regulation of translation"/>
    <property type="evidence" value="ECO:0007669"/>
    <property type="project" value="UniProtKB-KW"/>
</dbReference>
<dbReference type="KEGG" id="ghi:107947416"/>
<evidence type="ECO:0000256" key="7">
    <source>
        <dbReference type="SAM" id="MobiDB-lite"/>
    </source>
</evidence>
<dbReference type="PANTHER" id="PTHR12537:SF129">
    <property type="entry name" value="PUMILIO HOMOLOG 15-LIKE"/>
    <property type="match status" value="1"/>
</dbReference>
<dbReference type="SMART" id="SM00025">
    <property type="entry name" value="Pumilio"/>
    <property type="match status" value="6"/>
</dbReference>
<dbReference type="GeneID" id="107947416"/>
<feature type="repeat" description="Pumilio" evidence="6">
    <location>
        <begin position="237"/>
        <end position="272"/>
    </location>
</feature>
<evidence type="ECO:0000256" key="1">
    <source>
        <dbReference type="ARBA" id="ARBA00004496"/>
    </source>
</evidence>
<name>A0A1U8NHW3_GOSHI</name>
<keyword evidence="5" id="KW-0694">RNA-binding</keyword>
<dbReference type="GO" id="GO:0010608">
    <property type="term" value="P:post-transcriptional regulation of gene expression"/>
    <property type="evidence" value="ECO:0000318"/>
    <property type="project" value="GO_Central"/>
</dbReference>
<dbReference type="InterPro" id="IPR011989">
    <property type="entry name" value="ARM-like"/>
</dbReference>
<comment type="subcellular location">
    <subcellularLocation>
        <location evidence="1">Cytoplasm</location>
    </subcellularLocation>
</comment>
<dbReference type="GO" id="GO:0005737">
    <property type="term" value="C:cytoplasm"/>
    <property type="evidence" value="ECO:0000318"/>
    <property type="project" value="GO_Central"/>
</dbReference>
<dbReference type="InterPro" id="IPR033712">
    <property type="entry name" value="Pumilio_RNA-bd"/>
</dbReference>
<reference evidence="9" key="1">
    <citation type="journal article" date="2020" name="Nat. Genet.">
        <title>Genomic diversifications of five Gossypium allopolyploid species and their impact on cotton improvement.</title>
        <authorList>
            <person name="Chen Z.J."/>
            <person name="Sreedasyam A."/>
            <person name="Ando A."/>
            <person name="Song Q."/>
            <person name="De Santiago L.M."/>
            <person name="Hulse-Kemp A.M."/>
            <person name="Ding M."/>
            <person name="Ye W."/>
            <person name="Kirkbride R.C."/>
            <person name="Jenkins J."/>
            <person name="Plott C."/>
            <person name="Lovell J."/>
            <person name="Lin Y.M."/>
            <person name="Vaughn R."/>
            <person name="Liu B."/>
            <person name="Simpson S."/>
            <person name="Scheffler B.E."/>
            <person name="Wen L."/>
            <person name="Saski C.A."/>
            <person name="Grover C.E."/>
            <person name="Hu G."/>
            <person name="Conover J.L."/>
            <person name="Carlson J.W."/>
            <person name="Shu S."/>
            <person name="Boston L.B."/>
            <person name="Williams M."/>
            <person name="Peterson D.G."/>
            <person name="McGee K."/>
            <person name="Jones D.C."/>
            <person name="Wendel J.F."/>
            <person name="Stelly D.M."/>
            <person name="Grimwood J."/>
            <person name="Schmutz J."/>
        </authorList>
    </citation>
    <scope>NUCLEOTIDE SEQUENCE [LARGE SCALE GENOMIC DNA]</scope>
    <source>
        <strain evidence="9">cv. TM-1</strain>
    </source>
</reference>
<evidence type="ECO:0000313" key="10">
    <source>
        <dbReference type="RefSeq" id="XP_016737573.2"/>
    </source>
</evidence>
<gene>
    <name evidence="10" type="primary">LOC107947416</name>
</gene>
<dbReference type="AlphaFoldDB" id="A0A1U8NHW3"/>
<accession>A0A1U8NHW3</accession>
<sequence length="527" mass="60018">MDRNSYTQGLQIAFMGDPTEENQEFPFNDSSSAGFSNPNFSQGLQSHHDVRVFGFQQSSLDDRFSQLNLNDIENPTRIVGSDFGPAPIGLFPENSFNGRHVLRSLPSQNMVVDRSPNYSPSTFIEHNVFDFDTNTQRRTPPSERPYNLCDPMRSVNGLGSTMMRPSMHDHHHQPLHSPPPRQLPRENSSYYYIPPLTELKAGDICTVAKDRDRCLAFQKKLDNEVLTRGEIDMIFMEVKDHLHELMVHRFANYLIQKLFKAINNEQRTQLLLLLIRSHQRFFQVCTNLYGSRTIQKFIEIINIQEQKCILLSALKPIAITLAKDSNGHHIFEPCLKKFSSEETMHLMDGIIQHCVDIAINKSGCCALQQCLTHANDEVSGHFLVRIVANALFLSEDKYGNYVVQFVLQMGLPWVTSMIIGQLQGSFVSLCYSKYGSNVVEKCMKESEEQLSARVIIEILNDPDYLKVFGHDYGNFVIQSALWASKGHANLGIHNAIHCLIRKHYSFLQSSPFGRRILSAASKCRRST</sequence>
<dbReference type="Pfam" id="PF00806">
    <property type="entry name" value="PUF"/>
    <property type="match status" value="6"/>
</dbReference>
<keyword evidence="9" id="KW-1185">Reference proteome</keyword>
<protein>
    <submittedName>
        <fullName evidence="10">Pumilio homolog 12</fullName>
    </submittedName>
</protein>
<dbReference type="Gene3D" id="1.25.10.10">
    <property type="entry name" value="Leucine-rich Repeat Variant"/>
    <property type="match status" value="1"/>
</dbReference>
<reference evidence="10" key="2">
    <citation type="submission" date="2025-08" db="UniProtKB">
        <authorList>
            <consortium name="RefSeq"/>
        </authorList>
    </citation>
    <scope>IDENTIFICATION</scope>
</reference>
<feature type="region of interest" description="Disordered" evidence="7">
    <location>
        <begin position="164"/>
        <end position="184"/>
    </location>
</feature>
<dbReference type="InterPro" id="IPR016024">
    <property type="entry name" value="ARM-type_fold"/>
</dbReference>
<dbReference type="RefSeq" id="XP_016737573.2">
    <property type="nucleotide sequence ID" value="XM_016882084.2"/>
</dbReference>